<gene>
    <name evidence="2" type="ORF">HNQ40_001967</name>
</gene>
<feature type="compositionally biased region" description="Low complexity" evidence="1">
    <location>
        <begin position="184"/>
        <end position="202"/>
    </location>
</feature>
<proteinExistence type="predicted"/>
<dbReference type="RefSeq" id="WP_184677697.1">
    <property type="nucleotide sequence ID" value="NZ_JACHGY010000001.1"/>
</dbReference>
<sequence>MNRPGNQSIETTAAKPTTAWVLRCLFAGVTVCGAAAGLTLSQFEPASVLASASGEYDAAPVVALADGGAVSMDWPAAVEGVRSSEPRVAERAGGMVYMVEGGSVLPAASGDEPRVVDLPPHPGDMGGGSAVTYVGVEPAGDTGAVVPATEELQPSTRRRRTAGSSSRTAEDVLVPESPERDAEVVAPSPVDAEPVAEAPVVEEASEPEPETSAEPDPALIEKYRQQLTAYFLIGNSSTRLDRRTVGWNLAASGWPGFRTRYVEPALDYGFRRVHLHNPFGEDGQWPMELDQVIRAREAGLDWLVDDFVETWLPVTRGDLTGGEPVEVIAYFGTARLDEFETLEAAGDWDGWMARAEESIRPALDAGMSIAFDSFSVAPEGSYSHQFAEMIKQRGVRVYIETWPNRDAPHWKDTHIVVEERWYLRNHRHPNVFRRNELSGEVVRLLHSQMTPDPIDNPKPHSQRVVEAMVQGYTIAIQPRWLWEESPDLDELLAEAVRAAELTYD</sequence>
<reference evidence="2 3" key="1">
    <citation type="submission" date="2020-08" db="EMBL/GenBank/DDBJ databases">
        <title>Genomic Encyclopedia of Type Strains, Phase IV (KMG-IV): sequencing the most valuable type-strain genomes for metagenomic binning, comparative biology and taxonomic classification.</title>
        <authorList>
            <person name="Goeker M."/>
        </authorList>
    </citation>
    <scope>NUCLEOTIDE SEQUENCE [LARGE SCALE GENOMIC DNA]</scope>
    <source>
        <strain evidence="2 3">DSM 103725</strain>
    </source>
</reference>
<feature type="region of interest" description="Disordered" evidence="1">
    <location>
        <begin position="140"/>
        <end position="217"/>
    </location>
</feature>
<evidence type="ECO:0000313" key="2">
    <source>
        <dbReference type="EMBL" id="MBB6430161.1"/>
    </source>
</evidence>
<keyword evidence="3" id="KW-1185">Reference proteome</keyword>
<organism evidence="2 3">
    <name type="scientific">Algisphaera agarilytica</name>
    <dbReference type="NCBI Taxonomy" id="1385975"/>
    <lineage>
        <taxon>Bacteria</taxon>
        <taxon>Pseudomonadati</taxon>
        <taxon>Planctomycetota</taxon>
        <taxon>Phycisphaerae</taxon>
        <taxon>Phycisphaerales</taxon>
        <taxon>Phycisphaeraceae</taxon>
        <taxon>Algisphaera</taxon>
    </lineage>
</organism>
<name>A0A7X0H8Q2_9BACT</name>
<dbReference type="AlphaFoldDB" id="A0A7X0H8Q2"/>
<evidence type="ECO:0000313" key="3">
    <source>
        <dbReference type="Proteomes" id="UP000541810"/>
    </source>
</evidence>
<accession>A0A7X0H8Q2</accession>
<comment type="caution">
    <text evidence="2">The sequence shown here is derived from an EMBL/GenBank/DDBJ whole genome shotgun (WGS) entry which is preliminary data.</text>
</comment>
<feature type="compositionally biased region" description="Acidic residues" evidence="1">
    <location>
        <begin position="203"/>
        <end position="213"/>
    </location>
</feature>
<evidence type="ECO:0000256" key="1">
    <source>
        <dbReference type="SAM" id="MobiDB-lite"/>
    </source>
</evidence>
<dbReference type="EMBL" id="JACHGY010000001">
    <property type="protein sequence ID" value="MBB6430161.1"/>
    <property type="molecule type" value="Genomic_DNA"/>
</dbReference>
<dbReference type="Proteomes" id="UP000541810">
    <property type="component" value="Unassembled WGS sequence"/>
</dbReference>
<protein>
    <submittedName>
        <fullName evidence="2">Uncharacterized protein</fullName>
    </submittedName>
</protein>